<dbReference type="InterPro" id="IPR040537">
    <property type="entry name" value="DUF5612"/>
</dbReference>
<dbReference type="Proteomes" id="UP000217528">
    <property type="component" value="Unassembled WGS sequence"/>
</dbReference>
<dbReference type="SUPFAM" id="SSF52172">
    <property type="entry name" value="CheY-like"/>
    <property type="match status" value="1"/>
</dbReference>
<evidence type="ECO:0000313" key="3">
    <source>
        <dbReference type="EMBL" id="PWL07923.1"/>
    </source>
</evidence>
<protein>
    <recommendedName>
        <fullName evidence="1">ACT domain-containing protein</fullName>
    </recommendedName>
</protein>
<organism evidence="2 4">
    <name type="scientific">Methanosphaera cuniculi</name>
    <dbReference type="NCBI Taxonomy" id="1077256"/>
    <lineage>
        <taxon>Archaea</taxon>
        <taxon>Methanobacteriati</taxon>
        <taxon>Methanobacteriota</taxon>
        <taxon>Methanomada group</taxon>
        <taxon>Methanobacteria</taxon>
        <taxon>Methanobacteriales</taxon>
        <taxon>Methanobacteriaceae</taxon>
        <taxon>Methanosphaera</taxon>
    </lineage>
</organism>
<dbReference type="EMBL" id="LMVN01000019">
    <property type="protein sequence ID" value="PAV07347.1"/>
    <property type="molecule type" value="Genomic_DNA"/>
</dbReference>
<proteinExistence type="predicted"/>
<dbReference type="OrthoDB" id="378445at2157"/>
<dbReference type="PROSITE" id="PS51671">
    <property type="entry name" value="ACT"/>
    <property type="match status" value="1"/>
</dbReference>
<reference evidence="2 4" key="2">
    <citation type="journal article" date="2017" name="BMC Genomics">
        <title>Genomic analysis of methanogenic archaea reveals a shift towards energy conservation.</title>
        <authorList>
            <person name="Gilmore S.P."/>
            <person name="Henske J.K."/>
            <person name="Sexton J.A."/>
            <person name="Solomon K.V."/>
            <person name="Seppala S."/>
            <person name="Yoo J.I."/>
            <person name="Huyett L.M."/>
            <person name="Pressman A."/>
            <person name="Cogan J.Z."/>
            <person name="Kivenson V."/>
            <person name="Peng X."/>
            <person name="Tan Y."/>
            <person name="Valentine D.L."/>
            <person name="O'Malley M.A."/>
        </authorList>
    </citation>
    <scope>NUCLEOTIDE SEQUENCE [LARGE SCALE GENOMIC DNA]</scope>
    <source>
        <strain evidence="2 4">1R-7</strain>
    </source>
</reference>
<dbReference type="Pfam" id="PF18462">
    <property type="entry name" value="DUF5612"/>
    <property type="match status" value="1"/>
</dbReference>
<dbReference type="Proteomes" id="UP000246004">
    <property type="component" value="Unassembled WGS sequence"/>
</dbReference>
<evidence type="ECO:0000313" key="4">
    <source>
        <dbReference type="Proteomes" id="UP000217528"/>
    </source>
</evidence>
<dbReference type="SUPFAM" id="SSF55021">
    <property type="entry name" value="ACT-like"/>
    <property type="match status" value="1"/>
</dbReference>
<sequence>MSTMAVNIKTVEKVGVLHTIASKLSELNFNILYTHLFLKDDHGRIYMEVSGVDDENYLLEKIREIPDVISVKLHKTLKSTFGKRIIVIGDGIRMAETLQAAIMEADIHNRSGECISVDGMIINGGLEIQQAVKSLTKLPRVEAVVLSGSMMGGLITEEILKLKDENKDLIIISLDMIGDLISVVDHVINDTNRAGTMAVKLVSDKNYYNNEILDNKFLRKISR</sequence>
<gene>
    <name evidence="2" type="ORF">ASJ82_00440</name>
    <name evidence="3" type="ORF">MSCUN_11660</name>
</gene>
<evidence type="ECO:0000259" key="1">
    <source>
        <dbReference type="PROSITE" id="PS51671"/>
    </source>
</evidence>
<evidence type="ECO:0000313" key="2">
    <source>
        <dbReference type="EMBL" id="PAV07347.1"/>
    </source>
</evidence>
<dbReference type="AlphaFoldDB" id="A0A2A2HD72"/>
<feature type="domain" description="ACT" evidence="1">
    <location>
        <begin position="5"/>
        <end position="76"/>
    </location>
</feature>
<evidence type="ECO:0000313" key="5">
    <source>
        <dbReference type="Proteomes" id="UP000246004"/>
    </source>
</evidence>
<reference evidence="3 5" key="1">
    <citation type="submission" date="2016-04" db="EMBL/GenBank/DDBJ databases">
        <title>Genome sequence of Methanosphaera cuniculi DSM 4103.</title>
        <authorList>
            <person name="Poehlein A."/>
            <person name="Seedorf H."/>
            <person name="Daniel R."/>
        </authorList>
    </citation>
    <scope>NUCLEOTIDE SEQUENCE [LARGE SCALE GENOMIC DNA]</scope>
    <source>
        <strain evidence="3 5">DSM 4103</strain>
    </source>
</reference>
<dbReference type="InterPro" id="IPR015832">
    <property type="entry name" value="UCP006363_ACT"/>
</dbReference>
<dbReference type="InterPro" id="IPR054480">
    <property type="entry name" value="AHAS_small-like_ACT"/>
</dbReference>
<dbReference type="InterPro" id="IPR045865">
    <property type="entry name" value="ACT-like_dom_sf"/>
</dbReference>
<dbReference type="InterPro" id="IPR011006">
    <property type="entry name" value="CheY-like_superfamily"/>
</dbReference>
<dbReference type="Pfam" id="PF22629">
    <property type="entry name" value="ACT_AHAS_ss"/>
    <property type="match status" value="1"/>
</dbReference>
<dbReference type="RefSeq" id="WP_095608717.1">
    <property type="nucleotide sequence ID" value="NZ_LMVN01000019.1"/>
</dbReference>
<dbReference type="InterPro" id="IPR002912">
    <property type="entry name" value="ACT_dom"/>
</dbReference>
<dbReference type="Gene3D" id="3.30.70.260">
    <property type="match status" value="1"/>
</dbReference>
<keyword evidence="4" id="KW-1185">Reference proteome</keyword>
<name>A0A2A2HD72_9EURY</name>
<dbReference type="PIRSF" id="PIRSF006363">
    <property type="entry name" value="UCP006363_ACT"/>
    <property type="match status" value="1"/>
</dbReference>
<dbReference type="Gene3D" id="3.40.50.10550">
    <property type="entry name" value="Hypothetical protein af1403, domain 2"/>
    <property type="match status" value="1"/>
</dbReference>
<dbReference type="EMBL" id="LWMS01000042">
    <property type="protein sequence ID" value="PWL07923.1"/>
    <property type="molecule type" value="Genomic_DNA"/>
</dbReference>
<accession>A0A2A2HD72</accession>
<comment type="caution">
    <text evidence="2">The sequence shown here is derived from an EMBL/GenBank/DDBJ whole genome shotgun (WGS) entry which is preliminary data.</text>
</comment>